<gene>
    <name evidence="2" type="ORF">BDP27DRAFT_1327490</name>
</gene>
<accession>A0A9P5U718</accession>
<organism evidence="2 3">
    <name type="scientific">Rhodocollybia butyracea</name>
    <dbReference type="NCBI Taxonomy" id="206335"/>
    <lineage>
        <taxon>Eukaryota</taxon>
        <taxon>Fungi</taxon>
        <taxon>Dikarya</taxon>
        <taxon>Basidiomycota</taxon>
        <taxon>Agaricomycotina</taxon>
        <taxon>Agaricomycetes</taxon>
        <taxon>Agaricomycetidae</taxon>
        <taxon>Agaricales</taxon>
        <taxon>Marasmiineae</taxon>
        <taxon>Omphalotaceae</taxon>
        <taxon>Rhodocollybia</taxon>
    </lineage>
</organism>
<feature type="compositionally biased region" description="Polar residues" evidence="1">
    <location>
        <begin position="401"/>
        <end position="429"/>
    </location>
</feature>
<dbReference type="InterPro" id="IPR015943">
    <property type="entry name" value="WD40/YVTN_repeat-like_dom_sf"/>
</dbReference>
<reference evidence="2" key="1">
    <citation type="submission" date="2020-11" db="EMBL/GenBank/DDBJ databases">
        <authorList>
            <consortium name="DOE Joint Genome Institute"/>
            <person name="Ahrendt S."/>
            <person name="Riley R."/>
            <person name="Andreopoulos W."/>
            <person name="Labutti K."/>
            <person name="Pangilinan J."/>
            <person name="Ruiz-Duenas F.J."/>
            <person name="Barrasa J.M."/>
            <person name="Sanchez-Garcia M."/>
            <person name="Camarero S."/>
            <person name="Miyauchi S."/>
            <person name="Serrano A."/>
            <person name="Linde D."/>
            <person name="Babiker R."/>
            <person name="Drula E."/>
            <person name="Ayuso-Fernandez I."/>
            <person name="Pacheco R."/>
            <person name="Padilla G."/>
            <person name="Ferreira P."/>
            <person name="Barriuso J."/>
            <person name="Kellner H."/>
            <person name="Castanera R."/>
            <person name="Alfaro M."/>
            <person name="Ramirez L."/>
            <person name="Pisabarro A.G."/>
            <person name="Kuo A."/>
            <person name="Tritt A."/>
            <person name="Lipzen A."/>
            <person name="He G."/>
            <person name="Yan M."/>
            <person name="Ng V."/>
            <person name="Cullen D."/>
            <person name="Martin F."/>
            <person name="Rosso M.-N."/>
            <person name="Henrissat B."/>
            <person name="Hibbett D."/>
            <person name="Martinez A.T."/>
            <person name="Grigoriev I.V."/>
        </authorList>
    </citation>
    <scope>NUCLEOTIDE SEQUENCE</scope>
    <source>
        <strain evidence="2">AH 40177</strain>
    </source>
</reference>
<feature type="compositionally biased region" description="Low complexity" evidence="1">
    <location>
        <begin position="219"/>
        <end position="229"/>
    </location>
</feature>
<sequence>MDESFAIPSEGLVISSVLGLKPSLRLLPHKSTQKAHVILRRVEIENDSSEEEDSQSTSSIVHFRLFAQKRFTITPGKEILLTVEDERFKDRAVLFSGTPLTSEELEEIQRSKAVDEGNIPPLPKTALPPKMRRAWRKPDDDATTTSERSSVGIQATPETCSTHVQAQPLLRAVAIQSEPSVASASVQAQDSIPIPYIPPPILSGTRTKERSLSPMDLDSPGSVSTPLSPLTPYPSVLDLPPTPLVLDLPPTPVPLIPGPLSHLLTSPSSKPVLLNDDAADMQISPDSNSFPNLPLLLLSESSTIPMSEQRMNVSVPSQTVLPSPFPQSLPSVDNNMTIATSTEKVSKKSSTYNPFVSAGFETEFTGEARAKKESITDEPKTVTTKSESPTLVESLSDALSPRQSSPDVKSTATSSPVREQTTGSSTATVNDEGKAKEDFSHVIKEPQSVQIKRTPTGPRNAVASSSKVMVEHHSRSISNLPIAPRAPRSLRNMDEESTPTPKALAVISAASFSNPLGIKPSTLPAFTPPAPHAAVTAQTKKKLIIGTGFAKTPAEANLNPSTSRLKGTNLVHYSSPSPPPPNSAPPEPAPTPPPPPTPIQIKWKRLSINTDSNANGKGLLERISPTTSRTSNPLMPKDSPDNFQPNSVSLAAKHSPTISKPTGPKSPPNNPPHPPLISNSPHPPSPLTPLSSPNNSPKHKITTTAIPTSAPRNAALSINPNTLPSVSMAFSAKPSSIPLLQHPLPPKPVGSALPRGNKRNAPSPPPLKDSVLSRGTKRGAPSPPPLNDLALPRGIKRDVPSPPPPTDSVEPIRKYKRVFRWPTLESNHSILLRGGGPNCAITGISFSSDGALLALNCSDKTIRIFDNYARIEMARLSHNARVANVLWLDDDSGVLSLGEDGMISKWTRAGFNHWQWAKVVDIGVTSSSTDADSGMCLAYHKDRIAVSLPTVGVKIWIWMKGSWQLQRPIIRPNVTALIFVDSNTLYGGTADGVLWSCEVPNGTLRACAFLKTKILSIDLNPDKTHVLIACHGICRLIGLHEDQRGKLEQSYSNKEIESLPHGQRNLGAVFTARGQGVLFGDINGCALIWDTQKGSLVYGLDHGVGEVDSGEDEVVSAAVSMEAPKCIVTGTKTGRLCWWSQPATGGPNKKNRVS</sequence>
<evidence type="ECO:0000313" key="3">
    <source>
        <dbReference type="Proteomes" id="UP000772434"/>
    </source>
</evidence>
<proteinExistence type="predicted"/>
<feature type="region of interest" description="Disordered" evidence="1">
    <location>
        <begin position="739"/>
        <end position="810"/>
    </location>
</feature>
<dbReference type="Gene3D" id="2.130.10.10">
    <property type="entry name" value="YVTN repeat-like/Quinoprotein amine dehydrogenase"/>
    <property type="match status" value="2"/>
</dbReference>
<evidence type="ECO:0000256" key="1">
    <source>
        <dbReference type="SAM" id="MobiDB-lite"/>
    </source>
</evidence>
<feature type="region of interest" description="Disordered" evidence="1">
    <location>
        <begin position="113"/>
        <end position="159"/>
    </location>
</feature>
<name>A0A9P5U718_9AGAR</name>
<feature type="compositionally biased region" description="Polar residues" evidence="1">
    <location>
        <begin position="143"/>
        <end position="159"/>
    </location>
</feature>
<feature type="compositionally biased region" description="Pro residues" evidence="1">
    <location>
        <begin position="664"/>
        <end position="687"/>
    </location>
</feature>
<dbReference type="AlphaFoldDB" id="A0A9P5U718"/>
<feature type="compositionally biased region" description="Polar residues" evidence="1">
    <location>
        <begin position="624"/>
        <end position="633"/>
    </location>
</feature>
<comment type="caution">
    <text evidence="2">The sequence shown here is derived from an EMBL/GenBank/DDBJ whole genome shotgun (WGS) entry which is preliminary data.</text>
</comment>
<protein>
    <submittedName>
        <fullName evidence="2">Uncharacterized protein</fullName>
    </submittedName>
</protein>
<evidence type="ECO:0000313" key="2">
    <source>
        <dbReference type="EMBL" id="KAF9068344.1"/>
    </source>
</evidence>
<feature type="compositionally biased region" description="Polar residues" evidence="1">
    <location>
        <begin position="702"/>
        <end position="717"/>
    </location>
</feature>
<keyword evidence="3" id="KW-1185">Reference proteome</keyword>
<feature type="compositionally biased region" description="Polar residues" evidence="1">
    <location>
        <begin position="381"/>
        <end position="393"/>
    </location>
</feature>
<feature type="compositionally biased region" description="Pro residues" evidence="1">
    <location>
        <begin position="576"/>
        <end position="598"/>
    </location>
</feature>
<dbReference type="InterPro" id="IPR036322">
    <property type="entry name" value="WD40_repeat_dom_sf"/>
</dbReference>
<feature type="region of interest" description="Disordered" evidence="1">
    <location>
        <begin position="369"/>
        <end position="461"/>
    </location>
</feature>
<feature type="region of interest" description="Disordered" evidence="1">
    <location>
        <begin position="194"/>
        <end position="229"/>
    </location>
</feature>
<dbReference type="SUPFAM" id="SSF50978">
    <property type="entry name" value="WD40 repeat-like"/>
    <property type="match status" value="1"/>
</dbReference>
<dbReference type="InterPro" id="IPR001680">
    <property type="entry name" value="WD40_rpt"/>
</dbReference>
<feature type="compositionally biased region" description="Basic and acidic residues" evidence="1">
    <location>
        <begin position="369"/>
        <end position="380"/>
    </location>
</feature>
<feature type="region of interest" description="Disordered" evidence="1">
    <location>
        <begin position="553"/>
        <end position="717"/>
    </location>
</feature>
<dbReference type="EMBL" id="JADNRY010000062">
    <property type="protein sequence ID" value="KAF9068344.1"/>
    <property type="molecule type" value="Genomic_DNA"/>
</dbReference>
<dbReference type="SMART" id="SM00320">
    <property type="entry name" value="WD40"/>
    <property type="match status" value="4"/>
</dbReference>
<feature type="compositionally biased region" description="Basic and acidic residues" evidence="1">
    <location>
        <begin position="431"/>
        <end position="444"/>
    </location>
</feature>
<dbReference type="OrthoDB" id="3236053at2759"/>
<dbReference type="Proteomes" id="UP000772434">
    <property type="component" value="Unassembled WGS sequence"/>
</dbReference>